<accession>A0A1P7ZD73</accession>
<feature type="transmembrane region" description="Helical" evidence="9">
    <location>
        <begin position="64"/>
        <end position="83"/>
    </location>
</feature>
<feature type="transmembrane region" description="Helical" evidence="9">
    <location>
        <begin position="240"/>
        <end position="261"/>
    </location>
</feature>
<evidence type="ECO:0000256" key="3">
    <source>
        <dbReference type="ARBA" id="ARBA00022448"/>
    </source>
</evidence>
<evidence type="ECO:0000313" key="11">
    <source>
        <dbReference type="EMBL" id="ALN66836.1"/>
    </source>
</evidence>
<dbReference type="InterPro" id="IPR011701">
    <property type="entry name" value="MFS"/>
</dbReference>
<feature type="transmembrane region" description="Helical" evidence="9">
    <location>
        <begin position="95"/>
        <end position="114"/>
    </location>
</feature>
<feature type="transmembrane region" description="Helical" evidence="9">
    <location>
        <begin position="374"/>
        <end position="399"/>
    </location>
</feature>
<feature type="transmembrane region" description="Helical" evidence="9">
    <location>
        <begin position="349"/>
        <end position="368"/>
    </location>
</feature>
<feature type="transmembrane region" description="Helical" evidence="9">
    <location>
        <begin position="420"/>
        <end position="440"/>
    </location>
</feature>
<keyword evidence="5 9" id="KW-0812">Transmembrane</keyword>
<sequence length="531" mass="54813">MPDAMPDRPRRPDADAPPPDGPLPPRFPLLLAALLLTSAMSMLDQSIVATAGPSLTGDLGALHLYSWTFTAYMLTFSVAMPVYGKLGDLFGRRPVYLAAIVIFLVGSLACGAAGSMGQLIFFRALQGLGGGGLQVSAFAVLGDLMPPRRRAKYQGWFAGVMVIANLAGPLTGGLLTDQLGWRWIFYVNLPVGLLAMAGIWALLPRSTRGAARPRVDVLGTALLTGLIVCLVLVTDLSGRYGWGHPAVLGTGAGAVLLAAVWTRQSRRAAEPIVPLGLFANRTFTICVVVAFAVSFAFFGCVNFVPLFFQTVEGVSATRTGLLFLPAMIGMAVATVVAGQVIGRTGRYKWFPVASTALAALAAGLMSLTSADTGAVAVSALLALMGVGVGLSSQVTTLVAQSSAPRRHIGVSTSTVGLARNLGVAFGATVFGSLLNARLAVGSARLLPADVAERVVGGTLEPGRIGELGPRTASAVADVYSEALSTVFLSAVPVLLIGLVLALMLKDVKLEARGQGGPGGQGAERPAAPRRG</sequence>
<feature type="transmembrane region" description="Helical" evidence="9">
    <location>
        <begin position="215"/>
        <end position="234"/>
    </location>
</feature>
<feature type="transmembrane region" description="Helical" evidence="9">
    <location>
        <begin position="183"/>
        <end position="203"/>
    </location>
</feature>
<keyword evidence="7 9" id="KW-0472">Membrane</keyword>
<dbReference type="FunFam" id="1.20.1720.10:FF:000004">
    <property type="entry name" value="EmrB/QacA family drug resistance transporter"/>
    <property type="match status" value="1"/>
</dbReference>
<dbReference type="EMBL" id="KT852991">
    <property type="protein sequence ID" value="ALN66836.1"/>
    <property type="molecule type" value="Genomic_DNA"/>
</dbReference>
<feature type="transmembrane region" description="Helical" evidence="9">
    <location>
        <begin position="282"/>
        <end position="308"/>
    </location>
</feature>
<evidence type="ECO:0000256" key="4">
    <source>
        <dbReference type="ARBA" id="ARBA00022475"/>
    </source>
</evidence>
<feature type="transmembrane region" description="Helical" evidence="9">
    <location>
        <begin position="120"/>
        <end position="141"/>
    </location>
</feature>
<reference evidence="11" key="1">
    <citation type="journal article" date="2015" name="Biochem. Biophys. Res. Commun.">
        <title>Identification of an Antimycin Gene Cluster and Characterization of the Tryptophan 2, 3-dioxygenase from the Deep Sea-derived Streptomyces somaliensis HND1201.</title>
        <authorList>
            <person name="Tian N."/>
            <person name="Tang Y."/>
            <person name="Chen Y."/>
            <person name="Zhen Z."/>
            <person name="Long J."/>
            <person name="Liu Z."/>
            <person name="Liu S."/>
        </authorList>
    </citation>
    <scope>NUCLEOTIDE SEQUENCE</scope>
    <source>
        <strain evidence="11">HND1201</strain>
    </source>
</reference>
<evidence type="ECO:0000256" key="9">
    <source>
        <dbReference type="SAM" id="Phobius"/>
    </source>
</evidence>
<dbReference type="Pfam" id="PF07690">
    <property type="entry name" value="MFS_1"/>
    <property type="match status" value="1"/>
</dbReference>
<evidence type="ECO:0000256" key="5">
    <source>
        <dbReference type="ARBA" id="ARBA00022692"/>
    </source>
</evidence>
<evidence type="ECO:0000256" key="1">
    <source>
        <dbReference type="ARBA" id="ARBA00004651"/>
    </source>
</evidence>
<evidence type="ECO:0000256" key="7">
    <source>
        <dbReference type="ARBA" id="ARBA00023136"/>
    </source>
</evidence>
<protein>
    <submittedName>
        <fullName evidence="11">FrdT2</fullName>
    </submittedName>
</protein>
<dbReference type="GO" id="GO:0005886">
    <property type="term" value="C:plasma membrane"/>
    <property type="evidence" value="ECO:0007669"/>
    <property type="project" value="UniProtKB-SubCell"/>
</dbReference>
<keyword evidence="6 9" id="KW-1133">Transmembrane helix</keyword>
<dbReference type="Gene3D" id="1.20.1250.20">
    <property type="entry name" value="MFS general substrate transporter like domains"/>
    <property type="match status" value="1"/>
</dbReference>
<dbReference type="InterPro" id="IPR036259">
    <property type="entry name" value="MFS_trans_sf"/>
</dbReference>
<keyword evidence="3" id="KW-0813">Transport</keyword>
<dbReference type="GO" id="GO:0022857">
    <property type="term" value="F:transmembrane transporter activity"/>
    <property type="evidence" value="ECO:0007669"/>
    <property type="project" value="InterPro"/>
</dbReference>
<comment type="similarity">
    <text evidence="2">Belongs to the major facilitator superfamily. TCR/Tet family.</text>
</comment>
<name>A0A1P7ZD73_9ACTN</name>
<feature type="transmembrane region" description="Helical" evidence="9">
    <location>
        <begin position="320"/>
        <end position="342"/>
    </location>
</feature>
<dbReference type="PANTHER" id="PTHR23501">
    <property type="entry name" value="MAJOR FACILITATOR SUPERFAMILY"/>
    <property type="match status" value="1"/>
</dbReference>
<dbReference type="Gene3D" id="1.20.1720.10">
    <property type="entry name" value="Multidrug resistance protein D"/>
    <property type="match status" value="1"/>
</dbReference>
<evidence type="ECO:0000259" key="10">
    <source>
        <dbReference type="PROSITE" id="PS50850"/>
    </source>
</evidence>
<feature type="domain" description="Major facilitator superfamily (MFS) profile" evidence="10">
    <location>
        <begin position="30"/>
        <end position="509"/>
    </location>
</feature>
<dbReference type="PANTHER" id="PTHR23501:SF197">
    <property type="entry name" value="COMD"/>
    <property type="match status" value="1"/>
</dbReference>
<evidence type="ECO:0000256" key="6">
    <source>
        <dbReference type="ARBA" id="ARBA00022989"/>
    </source>
</evidence>
<keyword evidence="4" id="KW-1003">Cell membrane</keyword>
<dbReference type="CDD" id="cd17502">
    <property type="entry name" value="MFS_Azr1_MDR_like"/>
    <property type="match status" value="1"/>
</dbReference>
<feature type="transmembrane region" description="Helical" evidence="9">
    <location>
        <begin position="482"/>
        <end position="504"/>
    </location>
</feature>
<feature type="compositionally biased region" description="Basic and acidic residues" evidence="8">
    <location>
        <begin position="1"/>
        <end position="14"/>
    </location>
</feature>
<dbReference type="InterPro" id="IPR020846">
    <property type="entry name" value="MFS_dom"/>
</dbReference>
<dbReference type="AlphaFoldDB" id="A0A1P7ZD73"/>
<feature type="region of interest" description="Disordered" evidence="8">
    <location>
        <begin position="1"/>
        <end position="22"/>
    </location>
</feature>
<organism evidence="11">
    <name type="scientific">Streptomyces somaliensis</name>
    <dbReference type="NCBI Taxonomy" id="78355"/>
    <lineage>
        <taxon>Bacteria</taxon>
        <taxon>Bacillati</taxon>
        <taxon>Actinomycetota</taxon>
        <taxon>Actinomycetes</taxon>
        <taxon>Kitasatosporales</taxon>
        <taxon>Streptomycetaceae</taxon>
        <taxon>Streptomyces</taxon>
    </lineage>
</organism>
<evidence type="ECO:0000256" key="8">
    <source>
        <dbReference type="SAM" id="MobiDB-lite"/>
    </source>
</evidence>
<feature type="transmembrane region" description="Helical" evidence="9">
    <location>
        <begin position="153"/>
        <end position="171"/>
    </location>
</feature>
<evidence type="ECO:0000256" key="2">
    <source>
        <dbReference type="ARBA" id="ARBA00007520"/>
    </source>
</evidence>
<dbReference type="PROSITE" id="PS50850">
    <property type="entry name" value="MFS"/>
    <property type="match status" value="1"/>
</dbReference>
<comment type="subcellular location">
    <subcellularLocation>
        <location evidence="1">Cell membrane</location>
        <topology evidence="1">Multi-pass membrane protein</topology>
    </subcellularLocation>
</comment>
<dbReference type="SUPFAM" id="SSF103473">
    <property type="entry name" value="MFS general substrate transporter"/>
    <property type="match status" value="1"/>
</dbReference>
<proteinExistence type="inferred from homology"/>